<feature type="domain" description="LysM" evidence="1">
    <location>
        <begin position="137"/>
        <end position="186"/>
    </location>
</feature>
<dbReference type="Pfam" id="PF01476">
    <property type="entry name" value="LysM"/>
    <property type="match status" value="1"/>
</dbReference>
<dbReference type="SMART" id="SM00257">
    <property type="entry name" value="LysM"/>
    <property type="match status" value="1"/>
</dbReference>
<gene>
    <name evidence="2" type="ORF">SI859A1_01926</name>
</gene>
<dbReference type="CDD" id="cd00118">
    <property type="entry name" value="LysM"/>
    <property type="match status" value="1"/>
</dbReference>
<dbReference type="SUPFAM" id="SSF54106">
    <property type="entry name" value="LysM domain"/>
    <property type="match status" value="1"/>
</dbReference>
<dbReference type="Proteomes" id="UP000000321">
    <property type="component" value="Unassembled WGS sequence"/>
</dbReference>
<name>Q1YNB6_AURMS</name>
<dbReference type="InterPro" id="IPR018911">
    <property type="entry name" value="Gmad2_Ig-like_dom"/>
</dbReference>
<dbReference type="AlphaFoldDB" id="Q1YNB6"/>
<protein>
    <recommendedName>
        <fullName evidence="1">LysM domain-containing protein</fullName>
    </recommendedName>
</protein>
<dbReference type="PROSITE" id="PS51782">
    <property type="entry name" value="LYSM"/>
    <property type="match status" value="1"/>
</dbReference>
<dbReference type="Pfam" id="PF10648">
    <property type="entry name" value="Gmad2"/>
    <property type="match status" value="1"/>
</dbReference>
<evidence type="ECO:0000313" key="2">
    <source>
        <dbReference type="EMBL" id="EAS51115.1"/>
    </source>
</evidence>
<accession>Q1YNB6</accession>
<dbReference type="HOGENOM" id="CLU_1632446_0_0_5"/>
<dbReference type="InterPro" id="IPR036779">
    <property type="entry name" value="LysM_dom_sf"/>
</dbReference>
<evidence type="ECO:0000313" key="3">
    <source>
        <dbReference type="Proteomes" id="UP000000321"/>
    </source>
</evidence>
<dbReference type="BioCyc" id="AURANTIMONAS:SI859A1_01926-MONOMER"/>
<evidence type="ECO:0000259" key="1">
    <source>
        <dbReference type="PROSITE" id="PS51782"/>
    </source>
</evidence>
<organism evidence="2 3">
    <name type="scientific">Aurantimonas manganoxydans (strain ATCC BAA-1229 / DSM 21871 / SI85-9A1)</name>
    <dbReference type="NCBI Taxonomy" id="287752"/>
    <lineage>
        <taxon>Bacteria</taxon>
        <taxon>Pseudomonadati</taxon>
        <taxon>Pseudomonadota</taxon>
        <taxon>Alphaproteobacteria</taxon>
        <taxon>Hyphomicrobiales</taxon>
        <taxon>Aurantimonadaceae</taxon>
        <taxon>Aurantimonas</taxon>
    </lineage>
</organism>
<proteinExistence type="predicted"/>
<sequence length="190" mass="20028">MAVGYDCSRGSGGIYLDAAFRCKGASSMNIEILQPKPFDLVGSRILIAGNAVGFEAHLSILIGEGHDEVSASATAGSTSIRQFQAAVDIPDGTAFTLNRLFVTVSDDSGGGDGVPPPTVTVPVLYGPLILPGFSGYWLHQVAAGDTLSKLALRYFDDATKFPIIHQANQHIVANPSLIFPGQVLRIPRAF</sequence>
<dbReference type="InterPro" id="IPR018392">
    <property type="entry name" value="LysM"/>
</dbReference>
<reference evidence="2 3" key="1">
    <citation type="journal article" date="2008" name="Appl. Environ. Microbiol.">
        <title>Genomic insights into Mn(II) oxidation by the marine alphaproteobacterium Aurantimonas sp. strain SI85-9A1.</title>
        <authorList>
            <person name="Dick G.J."/>
            <person name="Podell S."/>
            <person name="Johnson H.A."/>
            <person name="Rivera-Espinoza Y."/>
            <person name="Bernier-Latmani R."/>
            <person name="McCarthy J.K."/>
            <person name="Torpey J.W."/>
            <person name="Clement B.G."/>
            <person name="Gaasterland T."/>
            <person name="Tebo B.M."/>
        </authorList>
    </citation>
    <scope>NUCLEOTIDE SEQUENCE [LARGE SCALE GENOMIC DNA]</scope>
    <source>
        <strain evidence="2 3">SI85-9A1</strain>
    </source>
</reference>
<keyword evidence="3" id="KW-1185">Reference proteome</keyword>
<comment type="caution">
    <text evidence="2">The sequence shown here is derived from an EMBL/GenBank/DDBJ whole genome shotgun (WGS) entry which is preliminary data.</text>
</comment>
<dbReference type="Gene3D" id="3.10.350.10">
    <property type="entry name" value="LysM domain"/>
    <property type="match status" value="1"/>
</dbReference>
<dbReference type="EMBL" id="AAPJ01000001">
    <property type="protein sequence ID" value="EAS51115.1"/>
    <property type="molecule type" value="Genomic_DNA"/>
</dbReference>